<reference evidence="3" key="1">
    <citation type="submission" date="2019-08" db="EMBL/GenBank/DDBJ databases">
        <authorList>
            <person name="Kucharzyk K."/>
            <person name="Murdoch R.W."/>
            <person name="Higgins S."/>
            <person name="Loffler F."/>
        </authorList>
    </citation>
    <scope>NUCLEOTIDE SEQUENCE</scope>
</reference>
<feature type="coiled-coil region" evidence="1">
    <location>
        <begin position="54"/>
        <end position="81"/>
    </location>
</feature>
<gene>
    <name evidence="3" type="primary">fliD_16</name>
    <name evidence="3" type="ORF">SDC9_192405</name>
</gene>
<dbReference type="GO" id="GO:0071973">
    <property type="term" value="P:bacterial-type flagellum-dependent cell motility"/>
    <property type="evidence" value="ECO:0007669"/>
    <property type="project" value="TreeGrafter"/>
</dbReference>
<dbReference type="Pfam" id="PF07195">
    <property type="entry name" value="FliD_C"/>
    <property type="match status" value="1"/>
</dbReference>
<dbReference type="EMBL" id="VSSQ01104274">
    <property type="protein sequence ID" value="MPN44838.1"/>
    <property type="molecule type" value="Genomic_DNA"/>
</dbReference>
<dbReference type="InterPro" id="IPR010809">
    <property type="entry name" value="FliD_C"/>
</dbReference>
<dbReference type="PANTHER" id="PTHR30288">
    <property type="entry name" value="FLAGELLAR CAP/ASSEMBLY PROTEIN FLID"/>
    <property type="match status" value="1"/>
</dbReference>
<feature type="domain" description="Flagellar hook-associated protein 2 C-terminal" evidence="2">
    <location>
        <begin position="2"/>
        <end position="98"/>
    </location>
</feature>
<proteinExistence type="predicted"/>
<protein>
    <submittedName>
        <fullName evidence="3">Flagellar hook-associated protein 2</fullName>
    </submittedName>
</protein>
<dbReference type="GO" id="GO:0007155">
    <property type="term" value="P:cell adhesion"/>
    <property type="evidence" value="ECO:0007669"/>
    <property type="project" value="InterPro"/>
</dbReference>
<keyword evidence="1" id="KW-0175">Coiled coil</keyword>
<keyword evidence="3" id="KW-0966">Cell projection</keyword>
<dbReference type="AlphaFoldDB" id="A0A645I0Q9"/>
<dbReference type="PANTHER" id="PTHR30288:SF0">
    <property type="entry name" value="FLAGELLAR HOOK-ASSOCIATED PROTEIN 2"/>
    <property type="match status" value="1"/>
</dbReference>
<evidence type="ECO:0000313" key="3">
    <source>
        <dbReference type="EMBL" id="MPN44838.1"/>
    </source>
</evidence>
<accession>A0A645I0Q9</accession>
<organism evidence="3">
    <name type="scientific">bioreactor metagenome</name>
    <dbReference type="NCBI Taxonomy" id="1076179"/>
    <lineage>
        <taxon>unclassified sequences</taxon>
        <taxon>metagenomes</taxon>
        <taxon>ecological metagenomes</taxon>
    </lineage>
</organism>
<evidence type="ECO:0000259" key="2">
    <source>
        <dbReference type="Pfam" id="PF07195"/>
    </source>
</evidence>
<evidence type="ECO:0000256" key="1">
    <source>
        <dbReference type="SAM" id="Coils"/>
    </source>
</evidence>
<keyword evidence="3" id="KW-0969">Cilium</keyword>
<keyword evidence="3" id="KW-0282">Flagellum</keyword>
<dbReference type="InterPro" id="IPR040026">
    <property type="entry name" value="FliD"/>
</dbReference>
<dbReference type="GO" id="GO:0009421">
    <property type="term" value="C:bacterial-type flagellum filament cap"/>
    <property type="evidence" value="ECO:0007669"/>
    <property type="project" value="InterPro"/>
</dbReference>
<sequence length="113" mass="12009">MDTDALTKALASDPDAVVSIFTGGSSTSSADQQGVVYKVKAALTSYLDLSGDTLDSISDKLDKIDSTMDDMEDKLSDLSDKYYEKFSKMETALSKLNSTASMISSMFGTSSSS</sequence>
<name>A0A645I0Q9_9ZZZZ</name>
<comment type="caution">
    <text evidence="3">The sequence shown here is derived from an EMBL/GenBank/DDBJ whole genome shotgun (WGS) entry which is preliminary data.</text>
</comment>